<proteinExistence type="predicted"/>
<dbReference type="EMBL" id="MGKS01000003">
    <property type="protein sequence ID" value="OGN32795.1"/>
    <property type="molecule type" value="Genomic_DNA"/>
</dbReference>
<dbReference type="Proteomes" id="UP000177676">
    <property type="component" value="Unassembled WGS sequence"/>
</dbReference>
<comment type="caution">
    <text evidence="3">The sequence shown here is derived from an EMBL/GenBank/DDBJ whole genome shotgun (WGS) entry which is preliminary data.</text>
</comment>
<reference evidence="3 4" key="1">
    <citation type="journal article" date="2016" name="Nat. Commun.">
        <title>Thousands of microbial genomes shed light on interconnected biogeochemical processes in an aquifer system.</title>
        <authorList>
            <person name="Anantharaman K."/>
            <person name="Brown C.T."/>
            <person name="Hug L.A."/>
            <person name="Sharon I."/>
            <person name="Castelle C.J."/>
            <person name="Probst A.J."/>
            <person name="Thomas B.C."/>
            <person name="Singh A."/>
            <person name="Wilkins M.J."/>
            <person name="Karaoz U."/>
            <person name="Brodie E.L."/>
            <person name="Williams K.H."/>
            <person name="Hubbard S.S."/>
            <person name="Banfield J.F."/>
        </authorList>
    </citation>
    <scope>NUCLEOTIDE SEQUENCE [LARGE SCALE GENOMIC DNA]</scope>
</reference>
<gene>
    <name evidence="3" type="ORF">A3I92_02465</name>
</gene>
<keyword evidence="2" id="KW-0812">Transmembrane</keyword>
<evidence type="ECO:0000256" key="1">
    <source>
        <dbReference type="SAM" id="MobiDB-lite"/>
    </source>
</evidence>
<organism evidence="3 4">
    <name type="scientific">Candidatus Yanofskybacteria bacterium RIFCSPLOWO2_02_FULL_43_10b</name>
    <dbReference type="NCBI Taxonomy" id="1802704"/>
    <lineage>
        <taxon>Bacteria</taxon>
        <taxon>Candidatus Yanofskyibacteriota</taxon>
    </lineage>
</organism>
<feature type="transmembrane region" description="Helical" evidence="2">
    <location>
        <begin position="256"/>
        <end position="275"/>
    </location>
</feature>
<evidence type="ECO:0000313" key="3">
    <source>
        <dbReference type="EMBL" id="OGN32795.1"/>
    </source>
</evidence>
<keyword evidence="2" id="KW-1133">Transmembrane helix</keyword>
<accession>A0A1F8H5F2</accession>
<evidence type="ECO:0000313" key="4">
    <source>
        <dbReference type="Proteomes" id="UP000177676"/>
    </source>
</evidence>
<sequence>MSENDSKPTTITDILDQLVRPSVIQVPNSQSTSYSPATGVLGVSDVNKTKKDSLLSDISLPELGGKAKIMASAGDKVVSSKEAAGISELKLAIRTMADDLARLKQGKEPLGFEAKKVISKDIEGESAQVQEKKNEEPVASKSILPSQLNRAPIFSRGNIKSPFPIPAHPIPSPSSGSPSGKGFSFFGGSDEQTNTESKTGFPIKKEIHRPELEDKLPAYLGAPLPMPKKKITKPEDEKIEYGLIARVIGSGMTTGIMSTIIVAIAVYFLIFYLFFNSEEASVVIPISSSPIITATPEVDELADIFKSEGVVSYRLVENSESIVSDFRIFIEKESIGDKEFKKIEILLSSSEDITLGLIDILDKFGIKYPQALEGIIKDSKAIFLYGQQEVFSSGENSEELNSIKGLVFIVEISSGESATKVLKDWELSLPQDFSKIFRIDPLKESTKEFLNNNRQGVLIRYKNFPLPDRSVDYAIVPSLSGRRYLVITNSRESMYSPIDKIRGL</sequence>
<evidence type="ECO:0000256" key="2">
    <source>
        <dbReference type="SAM" id="Phobius"/>
    </source>
</evidence>
<feature type="compositionally biased region" description="Low complexity" evidence="1">
    <location>
        <begin position="173"/>
        <end position="189"/>
    </location>
</feature>
<protein>
    <submittedName>
        <fullName evidence="3">Uncharacterized protein</fullName>
    </submittedName>
</protein>
<name>A0A1F8H5F2_9BACT</name>
<dbReference type="AlphaFoldDB" id="A0A1F8H5F2"/>
<keyword evidence="2" id="KW-0472">Membrane</keyword>
<feature type="region of interest" description="Disordered" evidence="1">
    <location>
        <begin position="164"/>
        <end position="198"/>
    </location>
</feature>